<comment type="caution">
    <text evidence="5">The sequence shown here is derived from an EMBL/GenBank/DDBJ whole genome shotgun (WGS) entry which is preliminary data.</text>
</comment>
<reference evidence="6" key="1">
    <citation type="submission" date="2023-08" db="EMBL/GenBank/DDBJ databases">
        <title>Rhodospirillaceae gen. nov., a novel taxon isolated from the Yangtze River Yuezi River estuary sludge.</title>
        <authorList>
            <person name="Ruan L."/>
        </authorList>
    </citation>
    <scope>NUCLEOTIDE SEQUENCE [LARGE SCALE GENOMIC DNA]</scope>
    <source>
        <strain evidence="6">R-7</strain>
    </source>
</reference>
<dbReference type="PANTHER" id="PTHR43537">
    <property type="entry name" value="TRANSCRIPTIONAL REGULATOR, GNTR FAMILY"/>
    <property type="match status" value="1"/>
</dbReference>
<dbReference type="SMART" id="SM00895">
    <property type="entry name" value="FCD"/>
    <property type="match status" value="1"/>
</dbReference>
<dbReference type="PROSITE" id="PS50949">
    <property type="entry name" value="HTH_GNTR"/>
    <property type="match status" value="1"/>
</dbReference>
<dbReference type="PANTHER" id="PTHR43537:SF24">
    <property type="entry name" value="GLUCONATE OPERON TRANSCRIPTIONAL REPRESSOR"/>
    <property type="match status" value="1"/>
</dbReference>
<dbReference type="RefSeq" id="WP_379956988.1">
    <property type="nucleotide sequence ID" value="NZ_JAUYVI010000005.1"/>
</dbReference>
<dbReference type="InterPro" id="IPR011711">
    <property type="entry name" value="GntR_C"/>
</dbReference>
<dbReference type="InterPro" id="IPR000524">
    <property type="entry name" value="Tscrpt_reg_HTH_GntR"/>
</dbReference>
<dbReference type="SUPFAM" id="SSF48008">
    <property type="entry name" value="GntR ligand-binding domain-like"/>
    <property type="match status" value="1"/>
</dbReference>
<sequence length="227" mass="25079">MSESSVKRLPLRHQIKEAIIERIVAGKLRSGDRLVEMKIAAEFGTSQAPVREALRELEAIGFLSATPHRGAFVRDFWREGLKEFYAVRGALEESATRQAMPMQPADIEKLEAELEAMHAAALEQNLDGIARHSVAFHEIIVKAARNELLYTVWKSLCIETRTTVTLMAAGDNLLELADGHRAIIDTIKSGDVESACRAAREHQDVFEHLPVLEESDASPASSEQPAA</sequence>
<protein>
    <submittedName>
        <fullName evidence="5">GntR family transcriptional regulator</fullName>
    </submittedName>
</protein>
<dbReference type="Pfam" id="PF00392">
    <property type="entry name" value="GntR"/>
    <property type="match status" value="1"/>
</dbReference>
<dbReference type="Gene3D" id="1.20.120.530">
    <property type="entry name" value="GntR ligand-binding domain-like"/>
    <property type="match status" value="1"/>
</dbReference>
<dbReference type="InterPro" id="IPR008920">
    <property type="entry name" value="TF_FadR/GntR_C"/>
</dbReference>
<dbReference type="Proteomes" id="UP001230156">
    <property type="component" value="Unassembled WGS sequence"/>
</dbReference>
<accession>A0ABU0YNG1</accession>
<evidence type="ECO:0000259" key="4">
    <source>
        <dbReference type="PROSITE" id="PS50949"/>
    </source>
</evidence>
<keyword evidence="2" id="KW-0238">DNA-binding</keyword>
<gene>
    <name evidence="5" type="ORF">Q8A70_16190</name>
</gene>
<keyword evidence="6" id="KW-1185">Reference proteome</keyword>
<dbReference type="SMART" id="SM00345">
    <property type="entry name" value="HTH_GNTR"/>
    <property type="match status" value="1"/>
</dbReference>
<keyword evidence="1" id="KW-0805">Transcription regulation</keyword>
<dbReference type="Gene3D" id="1.10.10.10">
    <property type="entry name" value="Winged helix-like DNA-binding domain superfamily/Winged helix DNA-binding domain"/>
    <property type="match status" value="1"/>
</dbReference>
<evidence type="ECO:0000313" key="5">
    <source>
        <dbReference type="EMBL" id="MDQ7249229.1"/>
    </source>
</evidence>
<organism evidence="5 6">
    <name type="scientific">Dongia sedimenti</name>
    <dbReference type="NCBI Taxonomy" id="3064282"/>
    <lineage>
        <taxon>Bacteria</taxon>
        <taxon>Pseudomonadati</taxon>
        <taxon>Pseudomonadota</taxon>
        <taxon>Alphaproteobacteria</taxon>
        <taxon>Rhodospirillales</taxon>
        <taxon>Dongiaceae</taxon>
        <taxon>Dongia</taxon>
    </lineage>
</organism>
<evidence type="ECO:0000313" key="6">
    <source>
        <dbReference type="Proteomes" id="UP001230156"/>
    </source>
</evidence>
<feature type="domain" description="HTH gntR-type" evidence="4">
    <location>
        <begin position="9"/>
        <end position="76"/>
    </location>
</feature>
<dbReference type="InterPro" id="IPR036390">
    <property type="entry name" value="WH_DNA-bd_sf"/>
</dbReference>
<dbReference type="SUPFAM" id="SSF46785">
    <property type="entry name" value="Winged helix' DNA-binding domain"/>
    <property type="match status" value="1"/>
</dbReference>
<dbReference type="InterPro" id="IPR036388">
    <property type="entry name" value="WH-like_DNA-bd_sf"/>
</dbReference>
<evidence type="ECO:0000256" key="1">
    <source>
        <dbReference type="ARBA" id="ARBA00023015"/>
    </source>
</evidence>
<dbReference type="Pfam" id="PF07729">
    <property type="entry name" value="FCD"/>
    <property type="match status" value="1"/>
</dbReference>
<keyword evidence="3" id="KW-0804">Transcription</keyword>
<name>A0ABU0YNG1_9PROT</name>
<dbReference type="EMBL" id="JAUYVI010000005">
    <property type="protein sequence ID" value="MDQ7249229.1"/>
    <property type="molecule type" value="Genomic_DNA"/>
</dbReference>
<evidence type="ECO:0000256" key="3">
    <source>
        <dbReference type="ARBA" id="ARBA00023163"/>
    </source>
</evidence>
<evidence type="ECO:0000256" key="2">
    <source>
        <dbReference type="ARBA" id="ARBA00023125"/>
    </source>
</evidence>
<dbReference type="CDD" id="cd07377">
    <property type="entry name" value="WHTH_GntR"/>
    <property type="match status" value="1"/>
</dbReference>
<proteinExistence type="predicted"/>